<name>A0ABT3U6D2_9ACTN</name>
<evidence type="ECO:0000256" key="1">
    <source>
        <dbReference type="ARBA" id="ARBA00001971"/>
    </source>
</evidence>
<keyword evidence="3" id="KW-0349">Heme</keyword>
<dbReference type="PRINTS" id="PR00385">
    <property type="entry name" value="P450"/>
</dbReference>
<comment type="caution">
    <text evidence="5">The sequence shown here is derived from an EMBL/GenBank/DDBJ whole genome shotgun (WGS) entry which is preliminary data.</text>
</comment>
<dbReference type="PANTHER" id="PTHR24305:SF166">
    <property type="entry name" value="CYTOCHROME P450 12A4, MITOCHONDRIAL-RELATED"/>
    <property type="match status" value="1"/>
</dbReference>
<dbReference type="InterPro" id="IPR017972">
    <property type="entry name" value="Cyt_P450_CS"/>
</dbReference>
<comment type="similarity">
    <text evidence="2 3">Belongs to the cytochrome P450 family.</text>
</comment>
<protein>
    <submittedName>
        <fullName evidence="5">Cytochrome P450</fullName>
    </submittedName>
</protein>
<dbReference type="InterPro" id="IPR036396">
    <property type="entry name" value="Cyt_P450_sf"/>
</dbReference>
<keyword evidence="6" id="KW-1185">Reference proteome</keyword>
<accession>A0ABT3U6D2</accession>
<dbReference type="PROSITE" id="PS00086">
    <property type="entry name" value="CYTOCHROME_P450"/>
    <property type="match status" value="1"/>
</dbReference>
<keyword evidence="3" id="KW-0408">Iron</keyword>
<evidence type="ECO:0000256" key="2">
    <source>
        <dbReference type="ARBA" id="ARBA00010617"/>
    </source>
</evidence>
<proteinExistence type="inferred from homology"/>
<dbReference type="RefSeq" id="WP_266604988.1">
    <property type="nucleotide sequence ID" value="NZ_JAPHNL010000321.1"/>
</dbReference>
<gene>
    <name evidence="5" type="ORF">OFY01_29275</name>
</gene>
<comment type="cofactor">
    <cofactor evidence="1">
        <name>heme</name>
        <dbReference type="ChEBI" id="CHEBI:30413"/>
    </cofactor>
</comment>
<dbReference type="Pfam" id="PF00067">
    <property type="entry name" value="p450"/>
    <property type="match status" value="1"/>
</dbReference>
<keyword evidence="3" id="KW-0479">Metal-binding</keyword>
<dbReference type="PANTHER" id="PTHR24305">
    <property type="entry name" value="CYTOCHROME P450"/>
    <property type="match status" value="1"/>
</dbReference>
<evidence type="ECO:0000313" key="6">
    <source>
        <dbReference type="Proteomes" id="UP001163064"/>
    </source>
</evidence>
<dbReference type="EMBL" id="JAPHNL010000321">
    <property type="protein sequence ID" value="MCX3063775.1"/>
    <property type="molecule type" value="Genomic_DNA"/>
</dbReference>
<dbReference type="Gene3D" id="1.10.630.10">
    <property type="entry name" value="Cytochrome P450"/>
    <property type="match status" value="1"/>
</dbReference>
<keyword evidence="3" id="KW-0503">Monooxygenase</keyword>
<feature type="region of interest" description="Disordered" evidence="4">
    <location>
        <begin position="1"/>
        <end position="23"/>
    </location>
</feature>
<dbReference type="PRINTS" id="PR00463">
    <property type="entry name" value="EP450I"/>
</dbReference>
<dbReference type="InterPro" id="IPR001128">
    <property type="entry name" value="Cyt_P450"/>
</dbReference>
<dbReference type="Proteomes" id="UP001163064">
    <property type="component" value="Unassembled WGS sequence"/>
</dbReference>
<evidence type="ECO:0000256" key="4">
    <source>
        <dbReference type="SAM" id="MobiDB-lite"/>
    </source>
</evidence>
<dbReference type="SUPFAM" id="SSF48264">
    <property type="entry name" value="Cytochrome P450"/>
    <property type="match status" value="1"/>
</dbReference>
<sequence>MTTPSCPEPASRCPRPRGATLPDGPRLTAAELHRMENERQLAAWEAYARAYGSIFTLYGGDAPPRVYVSDPAAIRRLFISDRTAWGARGTRYFRPVIGAQALPYLTGDAHRAIRLLLAPPLHGDRVRALGPAVDEIITTELDELRGHRRPLIKLAHDITLRLIVRVAFGALPHQREQHCVRLLIDIMDLMYEPAAASGGGPDGLLRQIDGLVQQVQAFVGQEVTAARGSPDQHRRDLIHHLATGEPAPTDEQIRGHLMTLLIAGHDTTASALAWALYQLELHPGIRRRVHTELDGLGADAAPAAIVKLPYLKAVCAEALRHGSVVPAGLARVVPGAFEWNGHFFPAGTELVPAIHLVHRRPDLYPDPERFDPERFLRRKVSGSHYLPFGTGTRRCPGAELAEFELPLALARLTRTPGLLLTGAAPGLRTVKNGPTMTIPHSLLVSLAPQDGRP</sequence>
<reference evidence="5" key="1">
    <citation type="submission" date="2022-10" db="EMBL/GenBank/DDBJ databases">
        <title>Streptomyces beihaiensis sp. nov., a chitin degrading actinobacterium, isolated from shrimp pond soil.</title>
        <authorList>
            <person name="Xie J."/>
            <person name="Shen N."/>
        </authorList>
    </citation>
    <scope>NUCLEOTIDE SEQUENCE</scope>
    <source>
        <strain evidence="5">GXMU-J5</strain>
    </source>
</reference>
<dbReference type="InterPro" id="IPR050121">
    <property type="entry name" value="Cytochrome_P450_monoxygenase"/>
</dbReference>
<evidence type="ECO:0000256" key="3">
    <source>
        <dbReference type="RuleBase" id="RU000461"/>
    </source>
</evidence>
<dbReference type="InterPro" id="IPR002401">
    <property type="entry name" value="Cyt_P450_E_grp-I"/>
</dbReference>
<evidence type="ECO:0000313" key="5">
    <source>
        <dbReference type="EMBL" id="MCX3063775.1"/>
    </source>
</evidence>
<keyword evidence="3" id="KW-0560">Oxidoreductase</keyword>
<organism evidence="5 6">
    <name type="scientific">Streptomyces beihaiensis</name>
    <dbReference type="NCBI Taxonomy" id="2984495"/>
    <lineage>
        <taxon>Bacteria</taxon>
        <taxon>Bacillati</taxon>
        <taxon>Actinomycetota</taxon>
        <taxon>Actinomycetes</taxon>
        <taxon>Kitasatosporales</taxon>
        <taxon>Streptomycetaceae</taxon>
        <taxon>Streptomyces</taxon>
    </lineage>
</organism>